<organism evidence="2 3">
    <name type="scientific">Mycena venus</name>
    <dbReference type="NCBI Taxonomy" id="2733690"/>
    <lineage>
        <taxon>Eukaryota</taxon>
        <taxon>Fungi</taxon>
        <taxon>Dikarya</taxon>
        <taxon>Basidiomycota</taxon>
        <taxon>Agaricomycotina</taxon>
        <taxon>Agaricomycetes</taxon>
        <taxon>Agaricomycetidae</taxon>
        <taxon>Agaricales</taxon>
        <taxon>Marasmiineae</taxon>
        <taxon>Mycenaceae</taxon>
        <taxon>Mycena</taxon>
    </lineage>
</organism>
<keyword evidence="3" id="KW-1185">Reference proteome</keyword>
<dbReference type="AlphaFoldDB" id="A0A8H7CY22"/>
<dbReference type="Proteomes" id="UP000620124">
    <property type="component" value="Unassembled WGS sequence"/>
</dbReference>
<feature type="region of interest" description="Disordered" evidence="1">
    <location>
        <begin position="199"/>
        <end position="249"/>
    </location>
</feature>
<gene>
    <name evidence="2" type="ORF">MVEN_01203500</name>
</gene>
<feature type="compositionally biased region" description="Low complexity" evidence="1">
    <location>
        <begin position="58"/>
        <end position="80"/>
    </location>
</feature>
<feature type="region of interest" description="Disordered" evidence="1">
    <location>
        <begin position="35"/>
        <end position="83"/>
    </location>
</feature>
<protein>
    <submittedName>
        <fullName evidence="2">Mitochondrial distribution and morphology protein 34</fullName>
    </submittedName>
</protein>
<name>A0A8H7CY22_9AGAR</name>
<evidence type="ECO:0000313" key="2">
    <source>
        <dbReference type="EMBL" id="KAF7352392.1"/>
    </source>
</evidence>
<reference evidence="2" key="1">
    <citation type="submission" date="2020-05" db="EMBL/GenBank/DDBJ databases">
        <title>Mycena genomes resolve the evolution of fungal bioluminescence.</title>
        <authorList>
            <person name="Tsai I.J."/>
        </authorList>
    </citation>
    <scope>NUCLEOTIDE SEQUENCE</scope>
    <source>
        <strain evidence="2">CCC161011</strain>
    </source>
</reference>
<dbReference type="EMBL" id="JACAZI010000009">
    <property type="protein sequence ID" value="KAF7352392.1"/>
    <property type="molecule type" value="Genomic_DNA"/>
</dbReference>
<comment type="caution">
    <text evidence="2">The sequence shown here is derived from an EMBL/GenBank/DDBJ whole genome shotgun (WGS) entry which is preliminary data.</text>
</comment>
<evidence type="ECO:0000256" key="1">
    <source>
        <dbReference type="SAM" id="MobiDB-lite"/>
    </source>
</evidence>
<feature type="compositionally biased region" description="Low complexity" evidence="1">
    <location>
        <begin position="214"/>
        <end position="231"/>
    </location>
</feature>
<accession>A0A8H7CY22</accession>
<proteinExistence type="predicted"/>
<evidence type="ECO:0000313" key="3">
    <source>
        <dbReference type="Proteomes" id="UP000620124"/>
    </source>
</evidence>
<sequence>MSGCLPWVAGLSCGLGYSIPSPSLLNLIRKPQTVTEPTRPELPHNPFSAAFASPPSPTSSRSTSPSPSHSLSLSTTPPSSELAYHEPLTAPLTSNAHSIHALATLSHSNHTLSPYTRELAHFAVRSGPPRPPVVGAGVGVARKGKRRRTYRIGAKPPPTLETQSPSGPAAFYPEELSPMSAEFDVRDMDMYFRRADGDTHSRAGSPNMHIRPLQSQSPIIRPSQSPSIRPSHMPLRHKVSSLAMSTMGG</sequence>